<accession>A0A1R1YND9</accession>
<dbReference type="Pfam" id="PF08022">
    <property type="entry name" value="FAD_binding_8"/>
    <property type="match status" value="1"/>
</dbReference>
<evidence type="ECO:0000313" key="3">
    <source>
        <dbReference type="EMBL" id="OMJ28432.1"/>
    </source>
</evidence>
<dbReference type="InterPro" id="IPR050369">
    <property type="entry name" value="RBOH/FRE"/>
</dbReference>
<dbReference type="PANTHER" id="PTHR11972">
    <property type="entry name" value="NADPH OXIDASE"/>
    <property type="match status" value="1"/>
</dbReference>
<protein>
    <submittedName>
        <fullName evidence="3">Ferric reductase transmembrane component 1</fullName>
    </submittedName>
</protein>
<keyword evidence="3" id="KW-0472">Membrane</keyword>
<dbReference type="EMBL" id="LSSM01000593">
    <property type="protein sequence ID" value="OMJ28432.1"/>
    <property type="molecule type" value="Genomic_DNA"/>
</dbReference>
<name>A0A1R1YND9_9FUNG</name>
<dbReference type="AlphaFoldDB" id="A0A1R1YND9"/>
<reference evidence="4" key="1">
    <citation type="submission" date="2017-01" db="EMBL/GenBank/DDBJ databases">
        <authorList>
            <person name="Wang Y."/>
            <person name="White M."/>
            <person name="Kvist S."/>
            <person name="Moncalvo J.-M."/>
        </authorList>
    </citation>
    <scope>NUCLEOTIDE SEQUENCE [LARGE SCALE GENOMIC DNA]</scope>
    <source>
        <strain evidence="4">ID-206-W2</strain>
    </source>
</reference>
<keyword evidence="4" id="KW-1185">Reference proteome</keyword>
<sequence>MNPLLGIALSIYIIDRAIRLVRSRVVNKGDFEILFWSDRVIELRIPVKYLPMHVIMNKKAHSGFVQIKIPEISLIQSHPFDVSFISGKDYFSLYITNVGSWTKKLFEISNRRSLINSSDDTIPTLNSKKNPEIEEFSGISETVLDIYKDENKTSNLFGAENSESKIPKFFKSDFSLILSPIYDTNSRYIFENEVVVLAATGSGISTMISLVEFFISNKTSQNIKTNKLETVSKLIDSDVRDLVYIELYYSGKDESDEYTLKPMKAVSNRLKQDDGIVVFSNLALNYENHIQSIFYDEDIKSYGFLVVGSANFMEYYKFKVEQISQSLGIRRRVNIYLSN</sequence>
<feature type="domain" description="FAD-binding 8" evidence="2">
    <location>
        <begin position="61"/>
        <end position="112"/>
    </location>
</feature>
<comment type="caution">
    <text evidence="3">The sequence shown here is derived from an EMBL/GenBank/DDBJ whole genome shotgun (WGS) entry which is preliminary data.</text>
</comment>
<dbReference type="GO" id="GO:0005886">
    <property type="term" value="C:plasma membrane"/>
    <property type="evidence" value="ECO:0007669"/>
    <property type="project" value="TreeGrafter"/>
</dbReference>
<dbReference type="InterPro" id="IPR013112">
    <property type="entry name" value="FAD-bd_8"/>
</dbReference>
<gene>
    <name evidence="3" type="ORF">AYI69_g2094</name>
</gene>
<dbReference type="Proteomes" id="UP000187429">
    <property type="component" value="Unassembled WGS sequence"/>
</dbReference>
<keyword evidence="3" id="KW-0812">Transmembrane</keyword>
<dbReference type="GO" id="GO:0016491">
    <property type="term" value="F:oxidoreductase activity"/>
    <property type="evidence" value="ECO:0007669"/>
    <property type="project" value="UniProtKB-KW"/>
</dbReference>
<evidence type="ECO:0000256" key="1">
    <source>
        <dbReference type="ARBA" id="ARBA00023002"/>
    </source>
</evidence>
<evidence type="ECO:0000259" key="2">
    <source>
        <dbReference type="Pfam" id="PF08022"/>
    </source>
</evidence>
<organism evidence="3 4">
    <name type="scientific">Smittium culicis</name>
    <dbReference type="NCBI Taxonomy" id="133412"/>
    <lineage>
        <taxon>Eukaryota</taxon>
        <taxon>Fungi</taxon>
        <taxon>Fungi incertae sedis</taxon>
        <taxon>Zoopagomycota</taxon>
        <taxon>Kickxellomycotina</taxon>
        <taxon>Harpellomycetes</taxon>
        <taxon>Harpellales</taxon>
        <taxon>Legeriomycetaceae</taxon>
        <taxon>Smittium</taxon>
    </lineage>
</organism>
<keyword evidence="1" id="KW-0560">Oxidoreductase</keyword>
<proteinExistence type="predicted"/>
<dbReference type="OrthoDB" id="10006946at2759"/>
<evidence type="ECO:0000313" key="4">
    <source>
        <dbReference type="Proteomes" id="UP000187429"/>
    </source>
</evidence>
<dbReference type="PANTHER" id="PTHR11972:SF69">
    <property type="entry name" value="FERRIC REDUCTION OXIDASE 6-RELATED"/>
    <property type="match status" value="1"/>
</dbReference>